<dbReference type="EMBL" id="JBHSXX010000001">
    <property type="protein sequence ID" value="MFC6871387.1"/>
    <property type="molecule type" value="Genomic_DNA"/>
</dbReference>
<feature type="transmembrane region" description="Helical" evidence="2">
    <location>
        <begin position="152"/>
        <end position="174"/>
    </location>
</feature>
<keyword evidence="2" id="KW-1133">Transmembrane helix</keyword>
<evidence type="ECO:0000256" key="2">
    <source>
        <dbReference type="SAM" id="Phobius"/>
    </source>
</evidence>
<evidence type="ECO:0000313" key="3">
    <source>
        <dbReference type="EMBL" id="MFC6871387.1"/>
    </source>
</evidence>
<feature type="compositionally biased region" description="Basic and acidic residues" evidence="1">
    <location>
        <begin position="1"/>
        <end position="50"/>
    </location>
</feature>
<evidence type="ECO:0000313" key="4">
    <source>
        <dbReference type="Proteomes" id="UP001596337"/>
    </source>
</evidence>
<comment type="caution">
    <text evidence="3">The sequence shown here is derived from an EMBL/GenBank/DDBJ whole genome shotgun (WGS) entry which is preliminary data.</text>
</comment>
<dbReference type="RefSeq" id="WP_345402119.1">
    <property type="nucleotide sequence ID" value="NZ_BAABLA010000109.1"/>
</dbReference>
<sequence length="354" mass="38467">MAERRQDDTHDDDAAPHGEGERHGDARSDATDSGEHDHDGTTEPGERDNPVNDGVTIGERDNGNLPAPRPDSSLDSPAETAAESRPEPGSELSARPPSEPLSDEELRQFREFQEFQRFREYQAQNGELPPALSREVQPSGWRQRTPAWLTALASKLVTAVLVLIAVAAAAAWAINHYLGGSSEPSSAELAEQGGKKAEATKLYAEDPYEAVRDVYRRIAQQDPRTGQPQVDKVCLRFDENGRRQFTANMGAATCPDAVIALNKDVEHVTDYVQSLPRSTPYEVYDEVSGLAEGESYTIKSCEAARSIGGTITGGPALGTFIVTRIPDAKGEQWLITGHEPGPRSCPTPKRTTPN</sequence>
<accession>A0ABW2C9K2</accession>
<name>A0ABW2C9K2_9PSEU</name>
<evidence type="ECO:0000256" key="1">
    <source>
        <dbReference type="SAM" id="MobiDB-lite"/>
    </source>
</evidence>
<keyword evidence="2" id="KW-0812">Transmembrane</keyword>
<feature type="region of interest" description="Disordered" evidence="1">
    <location>
        <begin position="1"/>
        <end position="104"/>
    </location>
</feature>
<organism evidence="3 4">
    <name type="scientific">Haloechinothrix salitolerans</name>
    <dbReference type="NCBI Taxonomy" id="926830"/>
    <lineage>
        <taxon>Bacteria</taxon>
        <taxon>Bacillati</taxon>
        <taxon>Actinomycetota</taxon>
        <taxon>Actinomycetes</taxon>
        <taxon>Pseudonocardiales</taxon>
        <taxon>Pseudonocardiaceae</taxon>
        <taxon>Haloechinothrix</taxon>
    </lineage>
</organism>
<keyword evidence="4" id="KW-1185">Reference proteome</keyword>
<protein>
    <submittedName>
        <fullName evidence="3">Uncharacterized protein</fullName>
    </submittedName>
</protein>
<gene>
    <name evidence="3" type="ORF">ACFQGD_30110</name>
</gene>
<keyword evidence="2" id="KW-0472">Membrane</keyword>
<dbReference type="Proteomes" id="UP001596337">
    <property type="component" value="Unassembled WGS sequence"/>
</dbReference>
<reference evidence="4" key="1">
    <citation type="journal article" date="2019" name="Int. J. Syst. Evol. Microbiol.">
        <title>The Global Catalogue of Microorganisms (GCM) 10K type strain sequencing project: providing services to taxonomists for standard genome sequencing and annotation.</title>
        <authorList>
            <consortium name="The Broad Institute Genomics Platform"/>
            <consortium name="The Broad Institute Genome Sequencing Center for Infectious Disease"/>
            <person name="Wu L."/>
            <person name="Ma J."/>
        </authorList>
    </citation>
    <scope>NUCLEOTIDE SEQUENCE [LARGE SCALE GENOMIC DNA]</scope>
    <source>
        <strain evidence="4">KCTC 32255</strain>
    </source>
</reference>
<proteinExistence type="predicted"/>